<keyword evidence="7" id="KW-0067">ATP-binding</keyword>
<dbReference type="CDD" id="cd00156">
    <property type="entry name" value="REC"/>
    <property type="match status" value="1"/>
</dbReference>
<evidence type="ECO:0000256" key="10">
    <source>
        <dbReference type="ARBA" id="ARBA00023125"/>
    </source>
</evidence>
<keyword evidence="11" id="KW-0010">Activator</keyword>
<feature type="domain" description="Response regulatory" evidence="19">
    <location>
        <begin position="3"/>
        <end position="117"/>
    </location>
</feature>
<accession>A0A517Y7F2</accession>
<keyword evidence="8" id="KW-0902">Two-component regulatory system</keyword>
<evidence type="ECO:0000256" key="1">
    <source>
        <dbReference type="ARBA" id="ARBA00004496"/>
    </source>
</evidence>
<evidence type="ECO:0000256" key="9">
    <source>
        <dbReference type="ARBA" id="ARBA00023015"/>
    </source>
</evidence>
<name>A0A517Y7F2_9BACT</name>
<dbReference type="PANTHER" id="PTHR32071:SF95">
    <property type="entry name" value="DNA-BINDING TRANSCRIPTIONAL REGULATOR NTRC"/>
    <property type="match status" value="1"/>
</dbReference>
<dbReference type="RefSeq" id="WP_145086275.1">
    <property type="nucleotide sequence ID" value="NZ_CP036274.1"/>
</dbReference>
<feature type="compositionally biased region" description="Basic and acidic residues" evidence="17">
    <location>
        <begin position="387"/>
        <end position="396"/>
    </location>
</feature>
<evidence type="ECO:0000256" key="13">
    <source>
        <dbReference type="ARBA" id="ARBA00023231"/>
    </source>
</evidence>
<dbReference type="Pfam" id="PF00158">
    <property type="entry name" value="Sigma54_activat"/>
    <property type="match status" value="1"/>
</dbReference>
<dbReference type="SMART" id="SM00448">
    <property type="entry name" value="REC"/>
    <property type="match status" value="1"/>
</dbReference>
<dbReference type="InterPro" id="IPR002197">
    <property type="entry name" value="HTH_Fis"/>
</dbReference>
<feature type="region of interest" description="Disordered" evidence="17">
    <location>
        <begin position="387"/>
        <end position="406"/>
    </location>
</feature>
<evidence type="ECO:0000313" key="20">
    <source>
        <dbReference type="EMBL" id="QDU26158.1"/>
    </source>
</evidence>
<evidence type="ECO:0000256" key="11">
    <source>
        <dbReference type="ARBA" id="ARBA00023159"/>
    </source>
</evidence>
<organism evidence="20 21">
    <name type="scientific">Anatilimnocola aggregata</name>
    <dbReference type="NCBI Taxonomy" id="2528021"/>
    <lineage>
        <taxon>Bacteria</taxon>
        <taxon>Pseudomonadati</taxon>
        <taxon>Planctomycetota</taxon>
        <taxon>Planctomycetia</taxon>
        <taxon>Pirellulales</taxon>
        <taxon>Pirellulaceae</taxon>
        <taxon>Anatilimnocola</taxon>
    </lineage>
</organism>
<dbReference type="InterPro" id="IPR002078">
    <property type="entry name" value="Sigma_54_int"/>
</dbReference>
<feature type="domain" description="Sigma-54 factor interaction" evidence="18">
    <location>
        <begin position="142"/>
        <end position="371"/>
    </location>
</feature>
<dbReference type="Gene3D" id="1.10.10.60">
    <property type="entry name" value="Homeodomain-like"/>
    <property type="match status" value="1"/>
</dbReference>
<dbReference type="GO" id="GO:0006355">
    <property type="term" value="P:regulation of DNA-templated transcription"/>
    <property type="evidence" value="ECO:0007669"/>
    <property type="project" value="InterPro"/>
</dbReference>
<evidence type="ECO:0000256" key="17">
    <source>
        <dbReference type="SAM" id="MobiDB-lite"/>
    </source>
</evidence>
<dbReference type="PROSITE" id="PS50045">
    <property type="entry name" value="SIGMA54_INTERACT_4"/>
    <property type="match status" value="1"/>
</dbReference>
<dbReference type="GO" id="GO:0005524">
    <property type="term" value="F:ATP binding"/>
    <property type="evidence" value="ECO:0007669"/>
    <property type="project" value="UniProtKB-KW"/>
</dbReference>
<keyword evidence="12" id="KW-0804">Transcription</keyword>
<evidence type="ECO:0000256" key="7">
    <source>
        <dbReference type="ARBA" id="ARBA00022840"/>
    </source>
</evidence>
<dbReference type="Gene3D" id="1.10.8.60">
    <property type="match status" value="1"/>
</dbReference>
<protein>
    <recommendedName>
        <fullName evidence="2">DNA-binding transcriptional regulator NtrC</fullName>
    </recommendedName>
    <alternativeName>
        <fullName evidence="14">Nitrogen regulation protein NR(I)</fullName>
    </alternativeName>
    <alternativeName>
        <fullName evidence="15">Nitrogen regulator I</fullName>
    </alternativeName>
</protein>
<dbReference type="Gene3D" id="3.40.50.300">
    <property type="entry name" value="P-loop containing nucleotide triphosphate hydrolases"/>
    <property type="match status" value="1"/>
</dbReference>
<evidence type="ECO:0000256" key="16">
    <source>
        <dbReference type="PROSITE-ProRule" id="PRU00169"/>
    </source>
</evidence>
<dbReference type="FunFam" id="3.40.50.300:FF:000006">
    <property type="entry name" value="DNA-binding transcriptional regulator NtrC"/>
    <property type="match status" value="1"/>
</dbReference>
<sequence>MPSVLVIDDDRTVVHFIRSAFKGQDIEVLAAATAEEGLKLLRSGKPDALLLDILLPNTTGLKLFEEVREIDANLPVIFITASGESDTAIEAMKLGAFDFLLKPLDVAKVKHLVEQALEIRRLTAIPVEVPEITASAKSDQALIGRSPQMLEVYKSIGRVAPQTVTVLIRGESGTGKELIARAIYQHSLRKGKPFLAVNCAALPDALLESELFGHEKGSFTGADHRRIGKFEQCNGGTIFLDEVGDMAPLVQAKLLRLLQEQRFERVGGNETIQTDVRIITATNRNLESMTEAGTFRPDLYYRLNGFAIKLPPLRDRGDDLLLLVEAFLFRFSRELNKPLQRVSPDALKILLEYNWPGNIRELQSVIRKALLNLTGPVLVPDFLPEEVREPRRESHDSNGGISDESRDLGRFLDGRLAANSEDIYAEAIDFMNRYVVTKVLKTAGGNQSKAAKMLGITRGSLRSKTQTIGLKIDQVVSQDDAGDAGDDE</sequence>
<dbReference type="OrthoDB" id="9803970at2"/>
<dbReference type="Pfam" id="PF00072">
    <property type="entry name" value="Response_reg"/>
    <property type="match status" value="1"/>
</dbReference>
<comment type="subcellular location">
    <subcellularLocation>
        <location evidence="1">Cytoplasm</location>
    </subcellularLocation>
</comment>
<proteinExistence type="predicted"/>
<dbReference type="InterPro" id="IPR025662">
    <property type="entry name" value="Sigma_54_int_dom_ATP-bd_1"/>
</dbReference>
<dbReference type="Gene3D" id="3.40.50.2300">
    <property type="match status" value="1"/>
</dbReference>
<evidence type="ECO:0000259" key="19">
    <source>
        <dbReference type="PROSITE" id="PS50110"/>
    </source>
</evidence>
<dbReference type="InterPro" id="IPR058031">
    <property type="entry name" value="AAA_lid_NorR"/>
</dbReference>
<dbReference type="InterPro" id="IPR027417">
    <property type="entry name" value="P-loop_NTPase"/>
</dbReference>
<gene>
    <name evidence="20" type="primary">zraR_4</name>
    <name evidence="20" type="ORF">ETAA8_12320</name>
</gene>
<dbReference type="InterPro" id="IPR001789">
    <property type="entry name" value="Sig_transdc_resp-reg_receiver"/>
</dbReference>
<keyword evidence="13" id="KW-0535">Nitrogen fixation</keyword>
<dbReference type="InterPro" id="IPR003593">
    <property type="entry name" value="AAA+_ATPase"/>
</dbReference>
<dbReference type="GO" id="GO:0043565">
    <property type="term" value="F:sequence-specific DNA binding"/>
    <property type="evidence" value="ECO:0007669"/>
    <property type="project" value="InterPro"/>
</dbReference>
<dbReference type="SUPFAM" id="SSF46689">
    <property type="entry name" value="Homeodomain-like"/>
    <property type="match status" value="1"/>
</dbReference>
<evidence type="ECO:0000256" key="4">
    <source>
        <dbReference type="ARBA" id="ARBA00022491"/>
    </source>
</evidence>
<dbReference type="CDD" id="cd00009">
    <property type="entry name" value="AAA"/>
    <property type="match status" value="1"/>
</dbReference>
<evidence type="ECO:0000256" key="14">
    <source>
        <dbReference type="ARBA" id="ARBA00029881"/>
    </source>
</evidence>
<evidence type="ECO:0000313" key="21">
    <source>
        <dbReference type="Proteomes" id="UP000315017"/>
    </source>
</evidence>
<dbReference type="InterPro" id="IPR011006">
    <property type="entry name" value="CheY-like_superfamily"/>
</dbReference>
<dbReference type="GO" id="GO:0005737">
    <property type="term" value="C:cytoplasm"/>
    <property type="evidence" value="ECO:0007669"/>
    <property type="project" value="UniProtKB-SubCell"/>
</dbReference>
<keyword evidence="10" id="KW-0238">DNA-binding</keyword>
<evidence type="ECO:0000256" key="6">
    <source>
        <dbReference type="ARBA" id="ARBA00022741"/>
    </source>
</evidence>
<dbReference type="SUPFAM" id="SSF52540">
    <property type="entry name" value="P-loop containing nucleoside triphosphate hydrolases"/>
    <property type="match status" value="1"/>
</dbReference>
<keyword evidence="9" id="KW-0805">Transcription regulation</keyword>
<keyword evidence="3" id="KW-0963">Cytoplasm</keyword>
<keyword evidence="21" id="KW-1185">Reference proteome</keyword>
<evidence type="ECO:0000256" key="5">
    <source>
        <dbReference type="ARBA" id="ARBA00022553"/>
    </source>
</evidence>
<reference evidence="20 21" key="1">
    <citation type="submission" date="2019-02" db="EMBL/GenBank/DDBJ databases">
        <title>Deep-cultivation of Planctomycetes and their phenomic and genomic characterization uncovers novel biology.</title>
        <authorList>
            <person name="Wiegand S."/>
            <person name="Jogler M."/>
            <person name="Boedeker C."/>
            <person name="Pinto D."/>
            <person name="Vollmers J."/>
            <person name="Rivas-Marin E."/>
            <person name="Kohn T."/>
            <person name="Peeters S.H."/>
            <person name="Heuer A."/>
            <person name="Rast P."/>
            <person name="Oberbeckmann S."/>
            <person name="Bunk B."/>
            <person name="Jeske O."/>
            <person name="Meyerdierks A."/>
            <person name="Storesund J.E."/>
            <person name="Kallscheuer N."/>
            <person name="Luecker S."/>
            <person name="Lage O.M."/>
            <person name="Pohl T."/>
            <person name="Merkel B.J."/>
            <person name="Hornburger P."/>
            <person name="Mueller R.-W."/>
            <person name="Bruemmer F."/>
            <person name="Labrenz M."/>
            <person name="Spormann A.M."/>
            <person name="Op den Camp H."/>
            <person name="Overmann J."/>
            <person name="Amann R."/>
            <person name="Jetten M.S.M."/>
            <person name="Mascher T."/>
            <person name="Medema M.H."/>
            <person name="Devos D.P."/>
            <person name="Kaster A.-K."/>
            <person name="Ovreas L."/>
            <person name="Rohde M."/>
            <person name="Galperin M.Y."/>
            <person name="Jogler C."/>
        </authorList>
    </citation>
    <scope>NUCLEOTIDE SEQUENCE [LARGE SCALE GENOMIC DNA]</scope>
    <source>
        <strain evidence="20 21">ETA_A8</strain>
    </source>
</reference>
<dbReference type="AlphaFoldDB" id="A0A517Y7F2"/>
<feature type="modified residue" description="4-aspartylphosphate" evidence="16">
    <location>
        <position position="52"/>
    </location>
</feature>
<evidence type="ECO:0000259" key="18">
    <source>
        <dbReference type="PROSITE" id="PS50045"/>
    </source>
</evidence>
<keyword evidence="4" id="KW-0678">Repressor</keyword>
<keyword evidence="5 16" id="KW-0597">Phosphoprotein</keyword>
<dbReference type="KEGG" id="aagg:ETAA8_12320"/>
<dbReference type="PROSITE" id="PS50110">
    <property type="entry name" value="RESPONSE_REGULATORY"/>
    <property type="match status" value="1"/>
</dbReference>
<dbReference type="PANTHER" id="PTHR32071">
    <property type="entry name" value="TRANSCRIPTIONAL REGULATORY PROTEIN"/>
    <property type="match status" value="1"/>
</dbReference>
<keyword evidence="6" id="KW-0547">Nucleotide-binding</keyword>
<dbReference type="SMART" id="SM00382">
    <property type="entry name" value="AAA"/>
    <property type="match status" value="1"/>
</dbReference>
<dbReference type="GO" id="GO:0000160">
    <property type="term" value="P:phosphorelay signal transduction system"/>
    <property type="evidence" value="ECO:0007669"/>
    <property type="project" value="UniProtKB-KW"/>
</dbReference>
<evidence type="ECO:0000256" key="15">
    <source>
        <dbReference type="ARBA" id="ARBA00031910"/>
    </source>
</evidence>
<dbReference type="InterPro" id="IPR009057">
    <property type="entry name" value="Homeodomain-like_sf"/>
</dbReference>
<dbReference type="PROSITE" id="PS00675">
    <property type="entry name" value="SIGMA54_INTERACT_1"/>
    <property type="match status" value="1"/>
</dbReference>
<dbReference type="Proteomes" id="UP000315017">
    <property type="component" value="Chromosome"/>
</dbReference>
<evidence type="ECO:0000256" key="8">
    <source>
        <dbReference type="ARBA" id="ARBA00023012"/>
    </source>
</evidence>
<dbReference type="EMBL" id="CP036274">
    <property type="protein sequence ID" value="QDU26158.1"/>
    <property type="molecule type" value="Genomic_DNA"/>
</dbReference>
<dbReference type="PRINTS" id="PR01590">
    <property type="entry name" value="HTHFIS"/>
</dbReference>
<dbReference type="Pfam" id="PF25601">
    <property type="entry name" value="AAA_lid_14"/>
    <property type="match status" value="1"/>
</dbReference>
<evidence type="ECO:0000256" key="12">
    <source>
        <dbReference type="ARBA" id="ARBA00023163"/>
    </source>
</evidence>
<evidence type="ECO:0000256" key="2">
    <source>
        <dbReference type="ARBA" id="ARBA00019059"/>
    </source>
</evidence>
<dbReference type="Pfam" id="PF02954">
    <property type="entry name" value="HTH_8"/>
    <property type="match status" value="1"/>
</dbReference>
<dbReference type="SUPFAM" id="SSF52172">
    <property type="entry name" value="CheY-like"/>
    <property type="match status" value="1"/>
</dbReference>
<evidence type="ECO:0000256" key="3">
    <source>
        <dbReference type="ARBA" id="ARBA00022490"/>
    </source>
</evidence>